<dbReference type="KEGG" id="scu:SCE1572_18015"/>
<accession>S4XUK7</accession>
<gene>
    <name evidence="2" type="ORF">SCE1572_18015</name>
</gene>
<evidence type="ECO:0000256" key="1">
    <source>
        <dbReference type="SAM" id="MobiDB-lite"/>
    </source>
</evidence>
<reference evidence="2 3" key="1">
    <citation type="journal article" date="2013" name="Sci. Rep.">
        <title>Extraordinary expansion of a Sorangium cellulosum genome from an alkaline milieu.</title>
        <authorList>
            <person name="Han K."/>
            <person name="Li Z.F."/>
            <person name="Peng R."/>
            <person name="Zhu L.P."/>
            <person name="Zhou T."/>
            <person name="Wang L.G."/>
            <person name="Li S.G."/>
            <person name="Zhang X.B."/>
            <person name="Hu W."/>
            <person name="Wu Z.H."/>
            <person name="Qin N."/>
            <person name="Li Y.Z."/>
        </authorList>
    </citation>
    <scope>NUCLEOTIDE SEQUENCE [LARGE SCALE GENOMIC DNA]</scope>
    <source>
        <strain evidence="2 3">So0157-2</strain>
    </source>
</reference>
<dbReference type="Proteomes" id="UP000014803">
    <property type="component" value="Chromosome"/>
</dbReference>
<dbReference type="HOGENOM" id="CLU_1433625_0_0_7"/>
<name>S4XUK7_SORCE</name>
<feature type="region of interest" description="Disordered" evidence="1">
    <location>
        <begin position="154"/>
        <end position="189"/>
    </location>
</feature>
<proteinExistence type="predicted"/>
<evidence type="ECO:0000313" key="2">
    <source>
        <dbReference type="EMBL" id="AGP36219.1"/>
    </source>
</evidence>
<feature type="compositionally biased region" description="Low complexity" evidence="1">
    <location>
        <begin position="113"/>
        <end position="126"/>
    </location>
</feature>
<feature type="region of interest" description="Disordered" evidence="1">
    <location>
        <begin position="22"/>
        <end position="71"/>
    </location>
</feature>
<feature type="region of interest" description="Disordered" evidence="1">
    <location>
        <begin position="113"/>
        <end position="139"/>
    </location>
</feature>
<sequence>MRPDAACSGAMYSGVPTIATAARAGPSPAPVASATPSPSPRSSARHFASPKSSSFRPASAMEGEASAPLGRVKNRFSGLMSRCTRPSACVSSSALSTLIAMVSASLQSIAAPRASTASSVSPSSRSMPQNRRPSAAMPKSWTFTRCSWERRERTRASRRKRFATASAAECSAETTLSATRRPRSTCSAS</sequence>
<protein>
    <submittedName>
        <fullName evidence="2">Uncharacterized protein</fullName>
    </submittedName>
</protein>
<organism evidence="2 3">
    <name type="scientific">Sorangium cellulosum So0157-2</name>
    <dbReference type="NCBI Taxonomy" id="1254432"/>
    <lineage>
        <taxon>Bacteria</taxon>
        <taxon>Pseudomonadati</taxon>
        <taxon>Myxococcota</taxon>
        <taxon>Polyangia</taxon>
        <taxon>Polyangiales</taxon>
        <taxon>Polyangiaceae</taxon>
        <taxon>Sorangium</taxon>
    </lineage>
</organism>
<dbReference type="STRING" id="1254432.SCE1572_18015"/>
<dbReference type="AlphaFoldDB" id="S4XUK7"/>
<dbReference type="EMBL" id="CP003969">
    <property type="protein sequence ID" value="AGP36219.1"/>
    <property type="molecule type" value="Genomic_DNA"/>
</dbReference>
<feature type="compositionally biased region" description="Low complexity" evidence="1">
    <location>
        <begin position="163"/>
        <end position="179"/>
    </location>
</feature>
<evidence type="ECO:0000313" key="3">
    <source>
        <dbReference type="Proteomes" id="UP000014803"/>
    </source>
</evidence>
<feature type="compositionally biased region" description="Low complexity" evidence="1">
    <location>
        <begin position="22"/>
        <end position="50"/>
    </location>
</feature>